<dbReference type="RefSeq" id="WP_015151112.1">
    <property type="nucleotide sequence ID" value="NC_019693.1"/>
</dbReference>
<reference evidence="2 3" key="1">
    <citation type="submission" date="2012-06" db="EMBL/GenBank/DDBJ databases">
        <title>Finished chromosome of genome of Oscillatoria acuminata PCC 6304.</title>
        <authorList>
            <consortium name="US DOE Joint Genome Institute"/>
            <person name="Gugger M."/>
            <person name="Coursin T."/>
            <person name="Rippka R."/>
            <person name="Tandeau De Marsac N."/>
            <person name="Huntemann M."/>
            <person name="Wei C.-L."/>
            <person name="Han J."/>
            <person name="Detter J.C."/>
            <person name="Han C."/>
            <person name="Tapia R."/>
            <person name="Davenport K."/>
            <person name="Daligault H."/>
            <person name="Erkkila T."/>
            <person name="Gu W."/>
            <person name="Munk A.C.C."/>
            <person name="Teshima H."/>
            <person name="Xu Y."/>
            <person name="Chain P."/>
            <person name="Chen A."/>
            <person name="Krypides N."/>
            <person name="Mavromatis K."/>
            <person name="Markowitz V."/>
            <person name="Szeto E."/>
            <person name="Ivanova N."/>
            <person name="Mikhailova N."/>
            <person name="Ovchinnikova G."/>
            <person name="Pagani I."/>
            <person name="Pati A."/>
            <person name="Goodwin L."/>
            <person name="Peters L."/>
            <person name="Pitluck S."/>
            <person name="Woyke T."/>
            <person name="Kerfeld C."/>
        </authorList>
    </citation>
    <scope>NUCLEOTIDE SEQUENCE [LARGE SCALE GENOMIC DNA]</scope>
    <source>
        <strain evidence="2 3">PCC 6304</strain>
    </source>
</reference>
<proteinExistence type="predicted"/>
<gene>
    <name evidence="2" type="ORF">Oscil6304_4993</name>
</gene>
<accession>K9TNR1</accession>
<dbReference type="Pfam" id="PF09604">
    <property type="entry name" value="Potass_KdpF"/>
    <property type="match status" value="1"/>
</dbReference>
<dbReference type="KEGG" id="oac:Oscil6304_4993"/>
<dbReference type="NCBIfam" id="TIGR02115">
    <property type="entry name" value="potass_kdpF"/>
    <property type="match status" value="1"/>
</dbReference>
<protein>
    <submittedName>
        <fullName evidence="2">K+-transporting ATPase, KdpF subunit</fullName>
    </submittedName>
</protein>
<dbReference type="InterPro" id="IPR011726">
    <property type="entry name" value="KdpF"/>
</dbReference>
<keyword evidence="3" id="KW-1185">Reference proteome</keyword>
<feature type="transmembrane region" description="Helical" evidence="1">
    <location>
        <begin position="69"/>
        <end position="91"/>
    </location>
</feature>
<keyword evidence="1" id="KW-1133">Transmembrane helix</keyword>
<evidence type="ECO:0000313" key="2">
    <source>
        <dbReference type="EMBL" id="AFY84497.1"/>
    </source>
</evidence>
<sequence length="96" mass="11070">MNKNRDLPQIPVLEKTQTLPQLVEEFENFLKLWQRHPIAMRLLFVMVFNLLIAPALYASNGDSLTRQSAWTLGLLGLLTLGLSIYLFTVIIQPERF</sequence>
<dbReference type="EMBL" id="CP003607">
    <property type="protein sequence ID" value="AFY84497.1"/>
    <property type="molecule type" value="Genomic_DNA"/>
</dbReference>
<dbReference type="GO" id="GO:0005886">
    <property type="term" value="C:plasma membrane"/>
    <property type="evidence" value="ECO:0007669"/>
    <property type="project" value="InterPro"/>
</dbReference>
<dbReference type="OrthoDB" id="427758at2"/>
<evidence type="ECO:0000313" key="3">
    <source>
        <dbReference type="Proteomes" id="UP000010367"/>
    </source>
</evidence>
<name>K9TNR1_9CYAN</name>
<dbReference type="Proteomes" id="UP000010367">
    <property type="component" value="Chromosome"/>
</dbReference>
<dbReference type="STRING" id="56110.Oscil6304_4993"/>
<dbReference type="HOGENOM" id="CLU_183857_0_0_3"/>
<dbReference type="InParanoid" id="K9TNR1"/>
<dbReference type="GO" id="GO:0008556">
    <property type="term" value="F:P-type potassium transmembrane transporter activity"/>
    <property type="evidence" value="ECO:0007669"/>
    <property type="project" value="InterPro"/>
</dbReference>
<dbReference type="eggNOG" id="ENOG5032ZP3">
    <property type="taxonomic scope" value="Bacteria"/>
</dbReference>
<keyword evidence="1" id="KW-0812">Transmembrane</keyword>
<dbReference type="AlphaFoldDB" id="K9TNR1"/>
<keyword evidence="1" id="KW-0472">Membrane</keyword>
<evidence type="ECO:0000256" key="1">
    <source>
        <dbReference type="SAM" id="Phobius"/>
    </source>
</evidence>
<feature type="transmembrane region" description="Helical" evidence="1">
    <location>
        <begin position="38"/>
        <end position="57"/>
    </location>
</feature>
<organism evidence="2 3">
    <name type="scientific">Oscillatoria acuminata PCC 6304</name>
    <dbReference type="NCBI Taxonomy" id="56110"/>
    <lineage>
        <taxon>Bacteria</taxon>
        <taxon>Bacillati</taxon>
        <taxon>Cyanobacteriota</taxon>
        <taxon>Cyanophyceae</taxon>
        <taxon>Oscillatoriophycideae</taxon>
        <taxon>Oscillatoriales</taxon>
        <taxon>Oscillatoriaceae</taxon>
        <taxon>Oscillatoria</taxon>
    </lineage>
</organism>